<evidence type="ECO:0000313" key="2">
    <source>
        <dbReference type="Proteomes" id="UP000070452"/>
    </source>
</evidence>
<gene>
    <name evidence="1" type="ORF">AWT83_05150</name>
</gene>
<reference evidence="1 2" key="1">
    <citation type="submission" date="2016-01" db="EMBL/GenBank/DDBJ databases">
        <title>Molecular Mechanisms for transfer of large genomic segments between Enterococcus faecium strains.</title>
        <authorList>
            <person name="Garcia-Solache M.A."/>
            <person name="Lebreton F."/>
            <person name="Mclaughlin R.E."/>
            <person name="Whiteaker J.D."/>
            <person name="Gilmore M.S."/>
            <person name="Rice L.B."/>
        </authorList>
    </citation>
    <scope>NUCLEOTIDE SEQUENCE [LARGE SCALE GENOMIC DNA]</scope>
    <source>
        <strain evidence="1 2">D344RRF x C68</strain>
    </source>
</reference>
<dbReference type="RefSeq" id="WP_044822763.1">
    <property type="nucleotide sequence ID" value="NZ_JAVRAP010000022.1"/>
</dbReference>
<organism evidence="1 2">
    <name type="scientific">Enterococcus faecium</name>
    <name type="common">Streptococcus faecium</name>
    <dbReference type="NCBI Taxonomy" id="1352"/>
    <lineage>
        <taxon>Bacteria</taxon>
        <taxon>Bacillati</taxon>
        <taxon>Bacillota</taxon>
        <taxon>Bacilli</taxon>
        <taxon>Lactobacillales</taxon>
        <taxon>Enterococcaceae</taxon>
        <taxon>Enterococcus</taxon>
    </lineage>
</organism>
<dbReference type="InterPro" id="IPR041895">
    <property type="entry name" value="ArdA_dom1"/>
</dbReference>
<dbReference type="InterPro" id="IPR041893">
    <property type="entry name" value="ArdA_dom3"/>
</dbReference>
<comment type="caution">
    <text evidence="1">The sequence shown here is derived from an EMBL/GenBank/DDBJ whole genome shotgun (WGS) entry which is preliminary data.</text>
</comment>
<dbReference type="InterPro" id="IPR041896">
    <property type="entry name" value="ArdA_dom2"/>
</dbReference>
<dbReference type="Proteomes" id="UP000070452">
    <property type="component" value="Unassembled WGS sequence"/>
</dbReference>
<dbReference type="EMBL" id="LRHK01000001">
    <property type="protein sequence ID" value="KWX17888.1"/>
    <property type="molecule type" value="Genomic_DNA"/>
</dbReference>
<dbReference type="Gene3D" id="1.10.10.1190">
    <property type="entry name" value="Antirestriction protein ArdA, domain 3"/>
    <property type="match status" value="1"/>
</dbReference>
<dbReference type="AlphaFoldDB" id="A0A132P6C7"/>
<name>A0A132P6C7_ENTFC</name>
<proteinExistence type="predicted"/>
<dbReference type="InterPro" id="IPR009899">
    <property type="entry name" value="ArdA"/>
</dbReference>
<dbReference type="Pfam" id="PF07275">
    <property type="entry name" value="ArdA"/>
    <property type="match status" value="1"/>
</dbReference>
<accession>A0A132P6C7</accession>
<dbReference type="Gene3D" id="3.10.20.480">
    <property type="entry name" value="Antirestriction protein ArdA, domain 1"/>
    <property type="match status" value="1"/>
</dbReference>
<evidence type="ECO:0000313" key="1">
    <source>
        <dbReference type="EMBL" id="KWX17888.1"/>
    </source>
</evidence>
<sequence>MVEDMRVYIANLGKYNEGYLVGDWFSFPIDEEDVAERIGLNERYEEYAVHDTENFPIEIGEYISIEELNEMFEMIEELPDYITDELDEFISHYGSLEEVYDHKDDVYCYSDCETMTDVAYYFIDEMQMLGEIPPQLQNYIDYEAYGRDLSFEGTFIETSYGMCEILW</sequence>
<dbReference type="Gene3D" id="1.10.8.560">
    <property type="entry name" value="Antirestriction protein ArdA, domain 2"/>
    <property type="match status" value="1"/>
</dbReference>
<protein>
    <submittedName>
        <fullName evidence="1">Antirestriction protein</fullName>
    </submittedName>
</protein>